<evidence type="ECO:0000313" key="2">
    <source>
        <dbReference type="EMBL" id="ADO00808.1"/>
    </source>
</evidence>
<dbReference type="Proteomes" id="UP000008825">
    <property type="component" value="Chromosome"/>
</dbReference>
<keyword evidence="3" id="KW-1185">Reference proteome</keyword>
<reference evidence="2 3" key="1">
    <citation type="submission" date="2008-07" db="EMBL/GenBank/DDBJ databases">
        <title>Complete sequence of Geobacter bemidjiensis BEM.</title>
        <authorList>
            <consortium name="US DOE Joint Genome Institute"/>
            <person name="Lucas S."/>
            <person name="Copeland A."/>
            <person name="Lapidus A."/>
            <person name="Glavina del Rio T."/>
            <person name="Dalin E."/>
            <person name="Tice H."/>
            <person name="Bruce D."/>
            <person name="Goodwin L."/>
            <person name="Pitluck S."/>
            <person name="Kiss H."/>
            <person name="Brettin T."/>
            <person name="Detter J.C."/>
            <person name="Han C."/>
            <person name="Kuske C.R."/>
            <person name="Schmutz J."/>
            <person name="Larimer F."/>
            <person name="Land M."/>
            <person name="Hauser L."/>
            <person name="Kyrpides N."/>
            <person name="Lykidis A."/>
            <person name="Lovley D."/>
            <person name="Richardson P."/>
        </authorList>
    </citation>
    <scope>NUCLEOTIDE SEQUENCE [LARGE SCALE GENOMIC DNA]</scope>
    <source>
        <strain evidence="3">ATCC BAA-1014 / DSM 16622 / JCM 12645 / Bem</strain>
    </source>
</reference>
<protein>
    <submittedName>
        <fullName evidence="2">Uncharacterized protein</fullName>
    </submittedName>
</protein>
<keyword evidence="1" id="KW-0812">Transmembrane</keyword>
<organism evidence="2 3">
    <name type="scientific">Citrifermentans bemidjiense (strain ATCC BAA-1014 / DSM 16622 / JCM 12645 / Bem)</name>
    <name type="common">Geobacter bemidjiensis</name>
    <dbReference type="NCBI Taxonomy" id="404380"/>
    <lineage>
        <taxon>Bacteria</taxon>
        <taxon>Pseudomonadati</taxon>
        <taxon>Thermodesulfobacteriota</taxon>
        <taxon>Desulfuromonadia</taxon>
        <taxon>Geobacterales</taxon>
        <taxon>Geobacteraceae</taxon>
        <taxon>Citrifermentans</taxon>
    </lineage>
</organism>
<feature type="transmembrane region" description="Helical" evidence="1">
    <location>
        <begin position="43"/>
        <end position="63"/>
    </location>
</feature>
<keyword evidence="1" id="KW-0472">Membrane</keyword>
<gene>
    <name evidence="2" type="ordered locus">Gbem_4111</name>
</gene>
<dbReference type="EMBL" id="CP001124">
    <property type="protein sequence ID" value="ADO00808.1"/>
    <property type="molecule type" value="Genomic_DNA"/>
</dbReference>
<proteinExistence type="predicted"/>
<dbReference type="KEGG" id="gbm:Gbem_4111"/>
<evidence type="ECO:0000256" key="1">
    <source>
        <dbReference type="SAM" id="Phobius"/>
    </source>
</evidence>
<accession>E1P6B3</accession>
<name>E1P6B3_CITBB</name>
<keyword evidence="1" id="KW-1133">Transmembrane helix</keyword>
<evidence type="ECO:0000313" key="3">
    <source>
        <dbReference type="Proteomes" id="UP000008825"/>
    </source>
</evidence>
<reference evidence="2 3" key="2">
    <citation type="journal article" date="2010" name="BMC Genomics">
        <title>The genome of Geobacter bemidjiensis, exemplar for the subsurface clade of Geobacter species that predominate in Fe(III)-reducing subsurface environments.</title>
        <authorList>
            <person name="Aklujkar M."/>
            <person name="Young N.D."/>
            <person name="Holmes D."/>
            <person name="Chavan M."/>
            <person name="Risso C."/>
            <person name="Kiss H.E."/>
            <person name="Han C.S."/>
            <person name="Land M.L."/>
            <person name="Lovley D.R."/>
        </authorList>
    </citation>
    <scope>NUCLEOTIDE SEQUENCE [LARGE SCALE GENOMIC DNA]</scope>
    <source>
        <strain evidence="3">ATCC BAA-1014 / DSM 16622 / JCM 12645 / Bem</strain>
    </source>
</reference>
<sequence length="64" mass="7194">MPYRKRVSYKPLTRPGCCIPDFILNEIAEQARKKHHSNACTKVQGIMSTVAFVVAVCIACLAWQ</sequence>
<dbReference type="HOGENOM" id="CLU_2861364_0_0_7"/>
<dbReference type="AlphaFoldDB" id="E1P6B3"/>
<dbReference type="STRING" id="404380.Gbem_4111"/>